<dbReference type="SUPFAM" id="SSF57756">
    <property type="entry name" value="Retrovirus zinc finger-like domains"/>
    <property type="match status" value="1"/>
</dbReference>
<evidence type="ECO:0000259" key="3">
    <source>
        <dbReference type="PROSITE" id="PS50158"/>
    </source>
</evidence>
<organism evidence="4 5">
    <name type="scientific">Cirrhinus molitorella</name>
    <name type="common">mud carp</name>
    <dbReference type="NCBI Taxonomy" id="172907"/>
    <lineage>
        <taxon>Eukaryota</taxon>
        <taxon>Metazoa</taxon>
        <taxon>Chordata</taxon>
        <taxon>Craniata</taxon>
        <taxon>Vertebrata</taxon>
        <taxon>Euteleostomi</taxon>
        <taxon>Actinopterygii</taxon>
        <taxon>Neopterygii</taxon>
        <taxon>Teleostei</taxon>
        <taxon>Ostariophysi</taxon>
        <taxon>Cypriniformes</taxon>
        <taxon>Cyprinidae</taxon>
        <taxon>Labeoninae</taxon>
        <taxon>Labeonini</taxon>
        <taxon>Cirrhinus</taxon>
    </lineage>
</organism>
<keyword evidence="1" id="KW-0479">Metal-binding</keyword>
<keyword evidence="5" id="KW-1185">Reference proteome</keyword>
<dbReference type="Proteomes" id="UP001558613">
    <property type="component" value="Unassembled WGS sequence"/>
</dbReference>
<dbReference type="EMBL" id="JAYMGO010000018">
    <property type="protein sequence ID" value="KAL1256494.1"/>
    <property type="molecule type" value="Genomic_DNA"/>
</dbReference>
<accession>A0ABR3LXI6</accession>
<proteinExistence type="predicted"/>
<dbReference type="InterPro" id="IPR001878">
    <property type="entry name" value="Znf_CCHC"/>
</dbReference>
<dbReference type="PROSITE" id="PS50158">
    <property type="entry name" value="ZF_CCHC"/>
    <property type="match status" value="1"/>
</dbReference>
<sequence>MKCFVCGKHGHIKTGCPVVKEAQNTRKAPEVIPAQVSGVVANNDLGMSSIESAAAESNVEMSTSVEEREQPRQGGSVEITAADAKASDARQSGVDGPVETVEELEQPAEQDRPKVTDVLDEVQASNSNMSQNDLVNSQVADSDLDSECSDLITDELVEPNSQESTVGRLTKPRYYSVEQLDDFLNATKKSEKTKD</sequence>
<name>A0ABR3LXI6_9TELE</name>
<gene>
    <name evidence="4" type="ORF">QQF64_012039</name>
</gene>
<evidence type="ECO:0000256" key="2">
    <source>
        <dbReference type="SAM" id="MobiDB-lite"/>
    </source>
</evidence>
<protein>
    <recommendedName>
        <fullName evidence="3">CCHC-type domain-containing protein</fullName>
    </recommendedName>
</protein>
<feature type="region of interest" description="Disordered" evidence="2">
    <location>
        <begin position="54"/>
        <end position="142"/>
    </location>
</feature>
<feature type="compositionally biased region" description="Polar residues" evidence="2">
    <location>
        <begin position="123"/>
        <end position="140"/>
    </location>
</feature>
<keyword evidence="1" id="KW-0862">Zinc</keyword>
<keyword evidence="1" id="KW-0863">Zinc-finger</keyword>
<comment type="caution">
    <text evidence="4">The sequence shown here is derived from an EMBL/GenBank/DDBJ whole genome shotgun (WGS) entry which is preliminary data.</text>
</comment>
<evidence type="ECO:0000313" key="5">
    <source>
        <dbReference type="Proteomes" id="UP001558613"/>
    </source>
</evidence>
<feature type="domain" description="CCHC-type" evidence="3">
    <location>
        <begin position="2"/>
        <end position="17"/>
    </location>
</feature>
<dbReference type="InterPro" id="IPR036875">
    <property type="entry name" value="Znf_CCHC_sf"/>
</dbReference>
<evidence type="ECO:0000256" key="1">
    <source>
        <dbReference type="PROSITE-ProRule" id="PRU00047"/>
    </source>
</evidence>
<evidence type="ECO:0000313" key="4">
    <source>
        <dbReference type="EMBL" id="KAL1256494.1"/>
    </source>
</evidence>
<reference evidence="4 5" key="1">
    <citation type="submission" date="2023-09" db="EMBL/GenBank/DDBJ databases">
        <authorList>
            <person name="Wang M."/>
        </authorList>
    </citation>
    <scope>NUCLEOTIDE SEQUENCE [LARGE SCALE GENOMIC DNA]</scope>
    <source>
        <strain evidence="4">GT-2023</strain>
        <tissue evidence="4">Liver</tissue>
    </source>
</reference>